<dbReference type="Pfam" id="PF11137">
    <property type="entry name" value="DUF2909"/>
    <property type="match status" value="1"/>
</dbReference>
<reference evidence="3" key="1">
    <citation type="journal article" date="2019" name="Int. J. Syst. Evol. Microbiol.">
        <title>The Global Catalogue of Microorganisms (GCM) 10K type strain sequencing project: providing services to taxonomists for standard genome sequencing and annotation.</title>
        <authorList>
            <consortium name="The Broad Institute Genomics Platform"/>
            <consortium name="The Broad Institute Genome Sequencing Center for Infectious Disease"/>
            <person name="Wu L."/>
            <person name="Ma J."/>
        </authorList>
    </citation>
    <scope>NUCLEOTIDE SEQUENCE [LARGE SCALE GENOMIC DNA]</scope>
    <source>
        <strain evidence="3">CGMCC 1.10992</strain>
    </source>
</reference>
<accession>A0ABW4XMI6</accession>
<dbReference type="Proteomes" id="UP001597380">
    <property type="component" value="Unassembled WGS sequence"/>
</dbReference>
<organism evidence="2 3">
    <name type="scientific">Corallincola platygyrae</name>
    <dbReference type="NCBI Taxonomy" id="1193278"/>
    <lineage>
        <taxon>Bacteria</taxon>
        <taxon>Pseudomonadati</taxon>
        <taxon>Pseudomonadota</taxon>
        <taxon>Gammaproteobacteria</taxon>
        <taxon>Alteromonadales</taxon>
        <taxon>Psychromonadaceae</taxon>
        <taxon>Corallincola</taxon>
    </lineage>
</organism>
<feature type="transmembrane region" description="Helical" evidence="1">
    <location>
        <begin position="44"/>
        <end position="63"/>
    </location>
</feature>
<dbReference type="InterPro" id="IPR021313">
    <property type="entry name" value="DUF2909"/>
</dbReference>
<evidence type="ECO:0000313" key="2">
    <source>
        <dbReference type="EMBL" id="MFD2096817.1"/>
    </source>
</evidence>
<comment type="caution">
    <text evidence="2">The sequence shown here is derived from an EMBL/GenBank/DDBJ whole genome shotgun (WGS) entry which is preliminary data.</text>
</comment>
<evidence type="ECO:0000256" key="1">
    <source>
        <dbReference type="SAM" id="Phobius"/>
    </source>
</evidence>
<proteinExistence type="predicted"/>
<keyword evidence="1" id="KW-0472">Membrane</keyword>
<sequence length="70" mass="7782">MSMIFKGIILVLLGFVVFNLFSGLAAMLKPENKRPMSHFLGKRVFFSAAVIVLLLLLMASGLIPMNPRPY</sequence>
<keyword evidence="1" id="KW-1133">Transmembrane helix</keyword>
<gene>
    <name evidence="2" type="ORF">ACFSJ3_12540</name>
</gene>
<dbReference type="EMBL" id="JBHUHT010000013">
    <property type="protein sequence ID" value="MFD2096817.1"/>
    <property type="molecule type" value="Genomic_DNA"/>
</dbReference>
<name>A0ABW4XMI6_9GAMM</name>
<protein>
    <submittedName>
        <fullName evidence="2">DUF2909 domain-containing protein</fullName>
    </submittedName>
</protein>
<keyword evidence="1" id="KW-0812">Transmembrane</keyword>
<dbReference type="RefSeq" id="WP_345339520.1">
    <property type="nucleotide sequence ID" value="NZ_BAABLI010000009.1"/>
</dbReference>
<keyword evidence="3" id="KW-1185">Reference proteome</keyword>
<evidence type="ECO:0000313" key="3">
    <source>
        <dbReference type="Proteomes" id="UP001597380"/>
    </source>
</evidence>